<sequence length="66" mass="7280">MQALPRNQWIVPSAFSTSLECEQRWYLLKSEDKEEIAAHQLTSPQTGSIVDAAVMSGTQQFLAALG</sequence>
<evidence type="ECO:0000313" key="2">
    <source>
        <dbReference type="Proteomes" id="UP001345963"/>
    </source>
</evidence>
<organism evidence="1 2">
    <name type="scientific">Ataeniobius toweri</name>
    <dbReference type="NCBI Taxonomy" id="208326"/>
    <lineage>
        <taxon>Eukaryota</taxon>
        <taxon>Metazoa</taxon>
        <taxon>Chordata</taxon>
        <taxon>Craniata</taxon>
        <taxon>Vertebrata</taxon>
        <taxon>Euteleostomi</taxon>
        <taxon>Actinopterygii</taxon>
        <taxon>Neopterygii</taxon>
        <taxon>Teleostei</taxon>
        <taxon>Neoteleostei</taxon>
        <taxon>Acanthomorphata</taxon>
        <taxon>Ovalentaria</taxon>
        <taxon>Atherinomorphae</taxon>
        <taxon>Cyprinodontiformes</taxon>
        <taxon>Goodeidae</taxon>
        <taxon>Ataeniobius</taxon>
    </lineage>
</organism>
<dbReference type="EMBL" id="JAHUTI010050074">
    <property type="protein sequence ID" value="MED6248336.1"/>
    <property type="molecule type" value="Genomic_DNA"/>
</dbReference>
<gene>
    <name evidence="1" type="ORF">ATANTOWER_031712</name>
</gene>
<name>A0ABU7BD16_9TELE</name>
<proteinExistence type="predicted"/>
<comment type="caution">
    <text evidence="1">The sequence shown here is derived from an EMBL/GenBank/DDBJ whole genome shotgun (WGS) entry which is preliminary data.</text>
</comment>
<accession>A0ABU7BD16</accession>
<reference evidence="1 2" key="1">
    <citation type="submission" date="2021-07" db="EMBL/GenBank/DDBJ databases">
        <authorList>
            <person name="Palmer J.M."/>
        </authorList>
    </citation>
    <scope>NUCLEOTIDE SEQUENCE [LARGE SCALE GENOMIC DNA]</scope>
    <source>
        <strain evidence="1 2">AT_MEX2019</strain>
        <tissue evidence="1">Muscle</tissue>
    </source>
</reference>
<evidence type="ECO:0000313" key="1">
    <source>
        <dbReference type="EMBL" id="MED6248336.1"/>
    </source>
</evidence>
<protein>
    <submittedName>
        <fullName evidence="1">Uncharacterized protein</fullName>
    </submittedName>
</protein>
<keyword evidence="2" id="KW-1185">Reference proteome</keyword>
<dbReference type="Proteomes" id="UP001345963">
    <property type="component" value="Unassembled WGS sequence"/>
</dbReference>